<dbReference type="Proteomes" id="UP001055811">
    <property type="component" value="Linkage Group LG05"/>
</dbReference>
<reference evidence="2" key="1">
    <citation type="journal article" date="2022" name="Mol. Ecol. Resour.">
        <title>The genomes of chicory, endive, great burdock and yacon provide insights into Asteraceae palaeo-polyploidization history and plant inulin production.</title>
        <authorList>
            <person name="Fan W."/>
            <person name="Wang S."/>
            <person name="Wang H."/>
            <person name="Wang A."/>
            <person name="Jiang F."/>
            <person name="Liu H."/>
            <person name="Zhao H."/>
            <person name="Xu D."/>
            <person name="Zhang Y."/>
        </authorList>
    </citation>
    <scope>NUCLEOTIDE SEQUENCE [LARGE SCALE GENOMIC DNA]</scope>
    <source>
        <strain evidence="2">cv. Punajuju</strain>
    </source>
</reference>
<organism evidence="1 2">
    <name type="scientific">Cichorium intybus</name>
    <name type="common">Chicory</name>
    <dbReference type="NCBI Taxonomy" id="13427"/>
    <lineage>
        <taxon>Eukaryota</taxon>
        <taxon>Viridiplantae</taxon>
        <taxon>Streptophyta</taxon>
        <taxon>Embryophyta</taxon>
        <taxon>Tracheophyta</taxon>
        <taxon>Spermatophyta</taxon>
        <taxon>Magnoliopsida</taxon>
        <taxon>eudicotyledons</taxon>
        <taxon>Gunneridae</taxon>
        <taxon>Pentapetalae</taxon>
        <taxon>asterids</taxon>
        <taxon>campanulids</taxon>
        <taxon>Asterales</taxon>
        <taxon>Asteraceae</taxon>
        <taxon>Cichorioideae</taxon>
        <taxon>Cichorieae</taxon>
        <taxon>Cichoriinae</taxon>
        <taxon>Cichorium</taxon>
    </lineage>
</organism>
<comment type="caution">
    <text evidence="1">The sequence shown here is derived from an EMBL/GenBank/DDBJ whole genome shotgun (WGS) entry which is preliminary data.</text>
</comment>
<accession>A0ACB9CUZ6</accession>
<gene>
    <name evidence="1" type="ORF">L2E82_28103</name>
</gene>
<evidence type="ECO:0000313" key="1">
    <source>
        <dbReference type="EMBL" id="KAI3738085.1"/>
    </source>
</evidence>
<evidence type="ECO:0000313" key="2">
    <source>
        <dbReference type="Proteomes" id="UP001055811"/>
    </source>
</evidence>
<protein>
    <submittedName>
        <fullName evidence="1">Uncharacterized protein</fullName>
    </submittedName>
</protein>
<reference evidence="1 2" key="2">
    <citation type="journal article" date="2022" name="Mol. Ecol. Resour.">
        <title>The genomes of chicory, endive, great burdock and yacon provide insights into Asteraceae paleo-polyploidization history and plant inulin production.</title>
        <authorList>
            <person name="Fan W."/>
            <person name="Wang S."/>
            <person name="Wang H."/>
            <person name="Wang A."/>
            <person name="Jiang F."/>
            <person name="Liu H."/>
            <person name="Zhao H."/>
            <person name="Xu D."/>
            <person name="Zhang Y."/>
        </authorList>
    </citation>
    <scope>NUCLEOTIDE SEQUENCE [LARGE SCALE GENOMIC DNA]</scope>
    <source>
        <strain evidence="2">cv. Punajuju</strain>
        <tissue evidence="1">Leaves</tissue>
    </source>
</reference>
<sequence>MRGYSRGQGNRSAAGKSDGRRKPMNAGHQPEWRPKTKIATGESSGIASSNQKADSSLTVECTSEKTTSFTTKPDLDPLLQNQPPLPPVKNSSSSTDNFKPMPDSSQKADNDSKQSKSVSTVDNNSKNSNHMYPIPTKSEQGMELQDGISEKGKQIGDISKPEDTNHASSITRFDICPKKVNTGGIKLKTSLLVTNREKRNQMKRAAEGPNIDILGPGMVLMKGYISLDDQVKIVKTCRELGIGDGGFYQPGYRDGAKLHLKMMCLGKNWDPQSSEYSEIRSIDNSKPPKIPDSFHGMVKRAMQDSNLHIQKNKGKIIPSMVPDICVVNFYTKSGKLGLHQDIDESRESLDRGLPVVSFSIGDTAEFLYGNERDIEKARKVNLESGDVLIFGGESRHIFHGVSSIVLDTAPRMLLEATDMCPGRLNLTFRQY</sequence>
<proteinExistence type="predicted"/>
<dbReference type="EMBL" id="CM042013">
    <property type="protein sequence ID" value="KAI3738085.1"/>
    <property type="molecule type" value="Genomic_DNA"/>
</dbReference>
<keyword evidence="2" id="KW-1185">Reference proteome</keyword>
<name>A0ACB9CUZ6_CICIN</name>